<dbReference type="FunFam" id="3.40.50.1360:FF:000003">
    <property type="entry name" value="Glucosamine-6-phosphate deaminase"/>
    <property type="match status" value="1"/>
</dbReference>
<dbReference type="OrthoDB" id="9791139at2"/>
<dbReference type="RefSeq" id="WP_093072481.1">
    <property type="nucleotide sequence ID" value="NZ_FOGV01000007.1"/>
</dbReference>
<keyword evidence="2 4" id="KW-0378">Hydrolase</keyword>
<evidence type="ECO:0000259" key="5">
    <source>
        <dbReference type="Pfam" id="PF01182"/>
    </source>
</evidence>
<evidence type="ECO:0000256" key="2">
    <source>
        <dbReference type="ARBA" id="ARBA00022801"/>
    </source>
</evidence>
<sequence>MNIIQVQDYEEMSEQGAEFLFREIMSGRSKVIGLATGGTPVGLYKHLVEKINANEVSLTDVHTVNLDEYIGLSDDHPNSYHQYMFQNLFQYIDIPSANRHLPSGTAADFSEECRRYERLIQQLGGVDTQLLGIGANGHIAFNEPGSPFDGRTRVVDLAPATIEANSRYFNEGETVPSQAVTMGIGTIMESGRIVMIASGKEKAAAVKEMLTGEVTEDCPATVLQKHDDVTLIADAEALSEIDVKNIQ</sequence>
<dbReference type="InterPro" id="IPR006148">
    <property type="entry name" value="Glc/Gal-6P_isomerase"/>
</dbReference>
<protein>
    <recommendedName>
        <fullName evidence="4">Glucosamine-6-phosphate deaminase</fullName>
        <ecNumber evidence="4">3.5.99.6</ecNumber>
    </recommendedName>
    <alternativeName>
        <fullName evidence="4">GlcN6P deaminase</fullName>
        <shortName evidence="4">GNPDA</shortName>
    </alternativeName>
    <alternativeName>
        <fullName evidence="4">Glucosamine-6-phosphate isomerase</fullName>
    </alternativeName>
</protein>
<comment type="function">
    <text evidence="4">Catalyzes the reversible isomerization-deamination of glucosamine 6-phosphate (GlcN6P) to form fructose 6-phosphate (Fru6P) and ammonium ion.</text>
</comment>
<gene>
    <name evidence="4" type="primary">nagB</name>
    <name evidence="6" type="ORF">SAMN05444126_10756</name>
</gene>
<dbReference type="GO" id="GO:0006046">
    <property type="term" value="P:N-acetylglucosamine catabolic process"/>
    <property type="evidence" value="ECO:0007669"/>
    <property type="project" value="UniProtKB-UniRule"/>
</dbReference>
<dbReference type="CDD" id="cd01399">
    <property type="entry name" value="GlcN6P_deaminase"/>
    <property type="match status" value="1"/>
</dbReference>
<dbReference type="Gene3D" id="3.40.50.1360">
    <property type="match status" value="1"/>
</dbReference>
<dbReference type="GO" id="GO:0042802">
    <property type="term" value="F:identical protein binding"/>
    <property type="evidence" value="ECO:0007669"/>
    <property type="project" value="TreeGrafter"/>
</dbReference>
<feature type="active site" description="For ring-opening step" evidence="4">
    <location>
        <position position="136"/>
    </location>
</feature>
<dbReference type="Proteomes" id="UP000199318">
    <property type="component" value="Unassembled WGS sequence"/>
</dbReference>
<dbReference type="GO" id="GO:0005737">
    <property type="term" value="C:cytoplasm"/>
    <property type="evidence" value="ECO:0007669"/>
    <property type="project" value="TreeGrafter"/>
</dbReference>
<evidence type="ECO:0000313" key="7">
    <source>
        <dbReference type="Proteomes" id="UP000199318"/>
    </source>
</evidence>
<evidence type="ECO:0000256" key="3">
    <source>
        <dbReference type="ARBA" id="ARBA00023277"/>
    </source>
</evidence>
<dbReference type="InterPro" id="IPR004547">
    <property type="entry name" value="Glucosamine6P_isomerase"/>
</dbReference>
<comment type="caution">
    <text evidence="6">The sequence shown here is derived from an EMBL/GenBank/DDBJ whole genome shotgun (WGS) entry which is preliminary data.</text>
</comment>
<name>A0A1H9SM21_9BACI</name>
<dbReference type="EMBL" id="FOGV01000007">
    <property type="protein sequence ID" value="SER85765.1"/>
    <property type="molecule type" value="Genomic_DNA"/>
</dbReference>
<evidence type="ECO:0000256" key="1">
    <source>
        <dbReference type="ARBA" id="ARBA00000644"/>
    </source>
</evidence>
<reference evidence="7" key="1">
    <citation type="submission" date="2016-10" db="EMBL/GenBank/DDBJ databases">
        <authorList>
            <person name="de Groot N.N."/>
        </authorList>
    </citation>
    <scope>NUCLEOTIDE SEQUENCE [LARGE SCALE GENOMIC DNA]</scope>
    <source>
        <strain evidence="7">10nlg</strain>
    </source>
</reference>
<comment type="similarity">
    <text evidence="4">Belongs to the glucosamine/galactosamine-6-phosphate isomerase family. NagB subfamily.</text>
</comment>
<comment type="catalytic activity">
    <reaction evidence="1 4">
        <text>alpha-D-glucosamine 6-phosphate + H2O = beta-D-fructose 6-phosphate + NH4(+)</text>
        <dbReference type="Rhea" id="RHEA:12172"/>
        <dbReference type="ChEBI" id="CHEBI:15377"/>
        <dbReference type="ChEBI" id="CHEBI:28938"/>
        <dbReference type="ChEBI" id="CHEBI:57634"/>
        <dbReference type="ChEBI" id="CHEBI:75989"/>
        <dbReference type="EC" id="3.5.99.6"/>
    </reaction>
</comment>
<dbReference type="UniPathway" id="UPA00629">
    <property type="reaction ID" value="UER00684"/>
</dbReference>
<dbReference type="Pfam" id="PF01182">
    <property type="entry name" value="Glucosamine_iso"/>
    <property type="match status" value="1"/>
</dbReference>
<keyword evidence="3 4" id="KW-0119">Carbohydrate metabolism</keyword>
<feature type="active site" description="Proton acceptor; for enolization step" evidence="4">
    <location>
        <position position="67"/>
    </location>
</feature>
<dbReference type="HAMAP" id="MF_01241">
    <property type="entry name" value="GlcN6P_deamin"/>
    <property type="match status" value="1"/>
</dbReference>
<dbReference type="GO" id="GO:0004342">
    <property type="term" value="F:glucosamine-6-phosphate deaminase activity"/>
    <property type="evidence" value="ECO:0007669"/>
    <property type="project" value="UniProtKB-UniRule"/>
</dbReference>
<dbReference type="GO" id="GO:0019262">
    <property type="term" value="P:N-acetylneuraminate catabolic process"/>
    <property type="evidence" value="ECO:0007669"/>
    <property type="project" value="UniProtKB-UniRule"/>
</dbReference>
<comment type="pathway">
    <text evidence="4">Amino-sugar metabolism; N-acetylneuraminate degradation; D-fructose 6-phosphate from N-acetylneuraminate: step 5/5.</text>
</comment>
<keyword evidence="7" id="KW-1185">Reference proteome</keyword>
<accession>A0A1H9SM21</accession>
<proteinExistence type="inferred from homology"/>
<dbReference type="NCBIfam" id="TIGR00502">
    <property type="entry name" value="nagB"/>
    <property type="match status" value="1"/>
</dbReference>
<feature type="active site" description="Proton acceptor; for ring-opening step" evidence="4">
    <location>
        <position position="138"/>
    </location>
</feature>
<feature type="domain" description="Glucosamine/galactosamine-6-phosphate isomerase" evidence="5">
    <location>
        <begin position="28"/>
        <end position="228"/>
    </location>
</feature>
<dbReference type="PANTHER" id="PTHR11280:SF5">
    <property type="entry name" value="GLUCOSAMINE-6-PHOSPHATE ISOMERASE"/>
    <property type="match status" value="1"/>
</dbReference>
<evidence type="ECO:0000256" key="4">
    <source>
        <dbReference type="HAMAP-Rule" id="MF_01241"/>
    </source>
</evidence>
<dbReference type="EC" id="3.5.99.6" evidence="4"/>
<dbReference type="InterPro" id="IPR037171">
    <property type="entry name" value="NagB/RpiA_transferase-like"/>
</dbReference>
<feature type="active site" description="For ring-opening step" evidence="4">
    <location>
        <position position="143"/>
    </location>
</feature>
<dbReference type="STRING" id="1464123.SAMN05444126_10756"/>
<dbReference type="GO" id="GO:0005975">
    <property type="term" value="P:carbohydrate metabolic process"/>
    <property type="evidence" value="ECO:0007669"/>
    <property type="project" value="InterPro"/>
</dbReference>
<comment type="caution">
    <text evidence="4">Lacks conserved residue(s) required for the propagation of feature annotation.</text>
</comment>
<dbReference type="PANTHER" id="PTHR11280">
    <property type="entry name" value="GLUCOSAMINE-6-PHOSPHATE ISOMERASE"/>
    <property type="match status" value="1"/>
</dbReference>
<dbReference type="SUPFAM" id="SSF100950">
    <property type="entry name" value="NagB/RpiA/CoA transferase-like"/>
    <property type="match status" value="1"/>
</dbReference>
<dbReference type="AlphaFoldDB" id="A0A1H9SM21"/>
<dbReference type="GO" id="GO:0006043">
    <property type="term" value="P:glucosamine catabolic process"/>
    <property type="evidence" value="ECO:0007669"/>
    <property type="project" value="TreeGrafter"/>
</dbReference>
<evidence type="ECO:0000313" key="6">
    <source>
        <dbReference type="EMBL" id="SER85765.1"/>
    </source>
</evidence>
<organism evidence="6 7">
    <name type="scientific">Salisediminibacterium halotolerans</name>
    <dbReference type="NCBI Taxonomy" id="517425"/>
    <lineage>
        <taxon>Bacteria</taxon>
        <taxon>Bacillati</taxon>
        <taxon>Bacillota</taxon>
        <taxon>Bacilli</taxon>
        <taxon>Bacillales</taxon>
        <taxon>Bacillaceae</taxon>
        <taxon>Salisediminibacterium</taxon>
    </lineage>
</organism>